<dbReference type="Gene3D" id="1.10.3760.10">
    <property type="entry name" value="PgpA-like"/>
    <property type="match status" value="1"/>
</dbReference>
<dbReference type="CDD" id="cd06971">
    <property type="entry name" value="PgpA"/>
    <property type="match status" value="1"/>
</dbReference>
<organism evidence="3 4">
    <name type="scientific">Pontibacter lucknowensis</name>
    <dbReference type="NCBI Taxonomy" id="1077936"/>
    <lineage>
        <taxon>Bacteria</taxon>
        <taxon>Pseudomonadati</taxon>
        <taxon>Bacteroidota</taxon>
        <taxon>Cytophagia</taxon>
        <taxon>Cytophagales</taxon>
        <taxon>Hymenobacteraceae</taxon>
        <taxon>Pontibacter</taxon>
    </lineage>
</organism>
<dbReference type="PANTHER" id="PTHR36305:SF1">
    <property type="entry name" value="PHOSPHATIDYLGLYCEROPHOSPHATASE A"/>
    <property type="match status" value="1"/>
</dbReference>
<evidence type="ECO:0000313" key="4">
    <source>
        <dbReference type="Proteomes" id="UP000185924"/>
    </source>
</evidence>
<keyword evidence="1" id="KW-0472">Membrane</keyword>
<dbReference type="OrthoDB" id="9804091at2"/>
<accession>A0A1N6W4K8</accession>
<evidence type="ECO:0000256" key="1">
    <source>
        <dbReference type="SAM" id="Phobius"/>
    </source>
</evidence>
<dbReference type="PIRSF" id="PIRSF006162">
    <property type="entry name" value="PgpA"/>
    <property type="match status" value="1"/>
</dbReference>
<dbReference type="GO" id="GO:0006629">
    <property type="term" value="P:lipid metabolic process"/>
    <property type="evidence" value="ECO:0007669"/>
    <property type="project" value="InterPro"/>
</dbReference>
<gene>
    <name evidence="3" type="ORF">SAMN05421545_1362</name>
</gene>
<feature type="transmembrane region" description="Helical" evidence="1">
    <location>
        <begin position="44"/>
        <end position="63"/>
    </location>
</feature>
<name>A0A1N6W4K8_9BACT</name>
<evidence type="ECO:0000259" key="2">
    <source>
        <dbReference type="Pfam" id="PF04608"/>
    </source>
</evidence>
<feature type="transmembrane region" description="Helical" evidence="1">
    <location>
        <begin position="83"/>
        <end position="106"/>
    </location>
</feature>
<dbReference type="RefSeq" id="WP_007657790.1">
    <property type="nucleotide sequence ID" value="NZ_FTNM01000002.1"/>
</dbReference>
<dbReference type="GO" id="GO:0008962">
    <property type="term" value="F:phosphatidylglycerophosphatase activity"/>
    <property type="evidence" value="ECO:0007669"/>
    <property type="project" value="InterPro"/>
</dbReference>
<dbReference type="PANTHER" id="PTHR36305">
    <property type="entry name" value="PHOSPHATIDYLGLYCEROPHOSPHATASE A"/>
    <property type="match status" value="1"/>
</dbReference>
<reference evidence="4" key="1">
    <citation type="submission" date="2017-01" db="EMBL/GenBank/DDBJ databases">
        <authorList>
            <person name="Varghese N."/>
            <person name="Submissions S."/>
        </authorList>
    </citation>
    <scope>NUCLEOTIDE SEQUENCE [LARGE SCALE GENOMIC DNA]</scope>
    <source>
        <strain evidence="4">DM9</strain>
    </source>
</reference>
<dbReference type="InterPro" id="IPR026037">
    <property type="entry name" value="PgpA"/>
</dbReference>
<dbReference type="AlphaFoldDB" id="A0A1N6W4K8"/>
<dbReference type="STRING" id="1077936.SAMN05421545_1362"/>
<proteinExistence type="predicted"/>
<feature type="transmembrane region" description="Helical" evidence="1">
    <location>
        <begin position="20"/>
        <end position="37"/>
    </location>
</feature>
<keyword evidence="4" id="KW-1185">Reference proteome</keyword>
<dbReference type="EMBL" id="FTNM01000002">
    <property type="protein sequence ID" value="SIQ85123.1"/>
    <property type="molecule type" value="Genomic_DNA"/>
</dbReference>
<evidence type="ECO:0000313" key="3">
    <source>
        <dbReference type="EMBL" id="SIQ85123.1"/>
    </source>
</evidence>
<dbReference type="InterPro" id="IPR036681">
    <property type="entry name" value="PgpA-like_sf"/>
</dbReference>
<dbReference type="SUPFAM" id="SSF101307">
    <property type="entry name" value="YutG-like"/>
    <property type="match status" value="1"/>
</dbReference>
<keyword evidence="1" id="KW-1133">Transmembrane helix</keyword>
<dbReference type="InterPro" id="IPR007686">
    <property type="entry name" value="YutG/PgpA"/>
</dbReference>
<keyword evidence="1" id="KW-0812">Transmembrane</keyword>
<protein>
    <submittedName>
        <fullName evidence="3">Phosphatidylglycerophosphatase A</fullName>
    </submittedName>
</protein>
<feature type="transmembrane region" description="Helical" evidence="1">
    <location>
        <begin position="127"/>
        <end position="150"/>
    </location>
</feature>
<dbReference type="Pfam" id="PF04608">
    <property type="entry name" value="PgpA"/>
    <property type="match status" value="1"/>
</dbReference>
<sequence length="153" mass="16550">MLKLHKLVSTSLGIGYIGKGGGTVAAVAVCLCLYALPQAGGSQLVIWLPVITLLLTVLGVWSANEVEPHWGKDDKKVVIDEVAGMLITMLFIPVSLSTLLAGLVLFRFFDIVKPLYIRKLEKVRGGLGVMLDDVVAGVYANIVLQILLYLKLF</sequence>
<dbReference type="Proteomes" id="UP000185924">
    <property type="component" value="Unassembled WGS sequence"/>
</dbReference>
<feature type="domain" description="YutG/PgpA" evidence="2">
    <location>
        <begin position="8"/>
        <end position="147"/>
    </location>
</feature>